<feature type="transmembrane region" description="Helical" evidence="6">
    <location>
        <begin position="144"/>
        <end position="172"/>
    </location>
</feature>
<keyword evidence="6" id="KW-1003">Cell membrane</keyword>
<evidence type="ECO:0000256" key="2">
    <source>
        <dbReference type="ARBA" id="ARBA00009142"/>
    </source>
</evidence>
<feature type="transmembrane region" description="Helical" evidence="6">
    <location>
        <begin position="184"/>
        <end position="204"/>
    </location>
</feature>
<sequence length="295" mass="32434">MLIIILMLFIGMGILIGILSGFFGVGGGFILTPILLLMNYDPIFAITISLMYTIGTSLSGVLAHTKMKNVIWKDALIIATSGVIATQVAYPFVLFLQKIGYDQFVIPLLFIVLLAYFAINMLKGQRPPSMEKLTSNKTVVNKNLILILTGFAGGFLSTTLGVGGGFIIVPLLISYTNYPSRQAVGTSLMSVLFIVFVGFITYMIKSPIDLTLGGILIVGGLLGAQIGAYLINSYEHHEVKIMLGLLFVVTFISMCLKLFHFDQTGLAIIAIFLFVLYFYMIRKFIHTKREKSELS</sequence>
<proteinExistence type="inferred from homology"/>
<feature type="transmembrane region" description="Helical" evidence="6">
    <location>
        <begin position="104"/>
        <end position="124"/>
    </location>
</feature>
<dbReference type="InterPro" id="IPR051598">
    <property type="entry name" value="TSUP/Inactive_protease-like"/>
</dbReference>
<comment type="caution">
    <text evidence="7">The sequence shown here is derived from an EMBL/GenBank/DDBJ whole genome shotgun (WGS) entry which is preliminary data.</text>
</comment>
<dbReference type="InterPro" id="IPR002781">
    <property type="entry name" value="TM_pro_TauE-like"/>
</dbReference>
<dbReference type="PANTHER" id="PTHR43701:SF12">
    <property type="entry name" value="MEMBRANE TRANSPORTER PROTEIN YTNM-RELATED"/>
    <property type="match status" value="1"/>
</dbReference>
<evidence type="ECO:0000313" key="8">
    <source>
        <dbReference type="Proteomes" id="UP001589854"/>
    </source>
</evidence>
<comment type="subcellular location">
    <subcellularLocation>
        <location evidence="6">Cell membrane</location>
        <topology evidence="6">Multi-pass membrane protein</topology>
    </subcellularLocation>
    <subcellularLocation>
        <location evidence="1">Membrane</location>
        <topology evidence="1">Multi-pass membrane protein</topology>
    </subcellularLocation>
</comment>
<feature type="transmembrane region" description="Helical" evidence="6">
    <location>
        <begin position="75"/>
        <end position="97"/>
    </location>
</feature>
<evidence type="ECO:0000256" key="5">
    <source>
        <dbReference type="ARBA" id="ARBA00023136"/>
    </source>
</evidence>
<feature type="transmembrane region" description="Helical" evidence="6">
    <location>
        <begin position="43"/>
        <end position="63"/>
    </location>
</feature>
<evidence type="ECO:0000256" key="4">
    <source>
        <dbReference type="ARBA" id="ARBA00022989"/>
    </source>
</evidence>
<reference evidence="7 8" key="1">
    <citation type="submission" date="2024-09" db="EMBL/GenBank/DDBJ databases">
        <authorList>
            <person name="Sun Q."/>
            <person name="Mori K."/>
        </authorList>
    </citation>
    <scope>NUCLEOTIDE SEQUENCE [LARGE SCALE GENOMIC DNA]</scope>
    <source>
        <strain evidence="7 8">CCM 7228</strain>
    </source>
</reference>
<evidence type="ECO:0000256" key="1">
    <source>
        <dbReference type="ARBA" id="ARBA00004141"/>
    </source>
</evidence>
<accession>A0ABV6GLM6</accession>
<dbReference type="PANTHER" id="PTHR43701">
    <property type="entry name" value="MEMBRANE TRANSPORTER PROTEIN MJ0441-RELATED"/>
    <property type="match status" value="1"/>
</dbReference>
<keyword evidence="8" id="KW-1185">Reference proteome</keyword>
<feature type="transmembrane region" description="Helical" evidence="6">
    <location>
        <begin position="6"/>
        <end position="31"/>
    </location>
</feature>
<name>A0ABV6GLM6_9BACI</name>
<comment type="similarity">
    <text evidence="2 6">Belongs to the 4-toluene sulfonate uptake permease (TSUP) (TC 2.A.102) family.</text>
</comment>
<organism evidence="7 8">
    <name type="scientific">Metabacillus herbersteinensis</name>
    <dbReference type="NCBI Taxonomy" id="283816"/>
    <lineage>
        <taxon>Bacteria</taxon>
        <taxon>Bacillati</taxon>
        <taxon>Bacillota</taxon>
        <taxon>Bacilli</taxon>
        <taxon>Bacillales</taxon>
        <taxon>Bacillaceae</taxon>
        <taxon>Metabacillus</taxon>
    </lineage>
</organism>
<feature type="transmembrane region" description="Helical" evidence="6">
    <location>
        <begin position="265"/>
        <end position="281"/>
    </location>
</feature>
<keyword evidence="5 6" id="KW-0472">Membrane</keyword>
<keyword evidence="4 6" id="KW-1133">Transmembrane helix</keyword>
<feature type="transmembrane region" description="Helical" evidence="6">
    <location>
        <begin position="210"/>
        <end position="231"/>
    </location>
</feature>
<evidence type="ECO:0000256" key="6">
    <source>
        <dbReference type="RuleBase" id="RU363041"/>
    </source>
</evidence>
<dbReference type="EMBL" id="JBHLVO010000033">
    <property type="protein sequence ID" value="MFC0274311.1"/>
    <property type="molecule type" value="Genomic_DNA"/>
</dbReference>
<evidence type="ECO:0000256" key="3">
    <source>
        <dbReference type="ARBA" id="ARBA00022692"/>
    </source>
</evidence>
<dbReference type="Pfam" id="PF01925">
    <property type="entry name" value="TauE"/>
    <property type="match status" value="1"/>
</dbReference>
<keyword evidence="3 6" id="KW-0812">Transmembrane</keyword>
<protein>
    <recommendedName>
        <fullName evidence="6">Probable membrane transporter protein</fullName>
    </recommendedName>
</protein>
<dbReference type="Proteomes" id="UP001589854">
    <property type="component" value="Unassembled WGS sequence"/>
</dbReference>
<evidence type="ECO:0000313" key="7">
    <source>
        <dbReference type="EMBL" id="MFC0274311.1"/>
    </source>
</evidence>
<gene>
    <name evidence="7" type="ORF">ACFFIX_23470</name>
</gene>